<evidence type="ECO:0000313" key="3">
    <source>
        <dbReference type="Proteomes" id="UP000759131"/>
    </source>
</evidence>
<accession>A0A7R9PZ11</accession>
<gene>
    <name evidence="2" type="ORF">OSB1V03_LOCUS5737</name>
</gene>
<name>A0A7R9PZ11_9ACAR</name>
<evidence type="ECO:0000313" key="2">
    <source>
        <dbReference type="EMBL" id="CAD7625302.1"/>
    </source>
</evidence>
<keyword evidence="3" id="KW-1185">Reference proteome</keyword>
<dbReference type="Proteomes" id="UP000759131">
    <property type="component" value="Unassembled WGS sequence"/>
</dbReference>
<dbReference type="EMBL" id="OC857536">
    <property type="protein sequence ID" value="CAD7625302.1"/>
    <property type="molecule type" value="Genomic_DNA"/>
</dbReference>
<feature type="region of interest" description="Disordered" evidence="1">
    <location>
        <begin position="79"/>
        <end position="104"/>
    </location>
</feature>
<organism evidence="2">
    <name type="scientific">Medioppia subpectinata</name>
    <dbReference type="NCBI Taxonomy" id="1979941"/>
    <lineage>
        <taxon>Eukaryota</taxon>
        <taxon>Metazoa</taxon>
        <taxon>Ecdysozoa</taxon>
        <taxon>Arthropoda</taxon>
        <taxon>Chelicerata</taxon>
        <taxon>Arachnida</taxon>
        <taxon>Acari</taxon>
        <taxon>Acariformes</taxon>
        <taxon>Sarcoptiformes</taxon>
        <taxon>Oribatida</taxon>
        <taxon>Brachypylina</taxon>
        <taxon>Oppioidea</taxon>
        <taxon>Oppiidae</taxon>
        <taxon>Medioppia</taxon>
    </lineage>
</organism>
<sequence>MTMGCTAAPCIYKKGTTLDVLITLQASFDGAGDPRKKTSEIFVDLNIGEYRQSNGYAVSGVLTKDVVVNQTYTLSQPLSMATDKNYDEHNPEDPDAPQYGSPTGPRDVEITTWMLNYELIKTRVSLATFKVNIVD</sequence>
<dbReference type="EMBL" id="CAJPIZ010002961">
    <property type="protein sequence ID" value="CAG2105732.1"/>
    <property type="molecule type" value="Genomic_DNA"/>
</dbReference>
<dbReference type="AlphaFoldDB" id="A0A7R9PZ11"/>
<proteinExistence type="predicted"/>
<reference evidence="2" key="1">
    <citation type="submission" date="2020-11" db="EMBL/GenBank/DDBJ databases">
        <authorList>
            <person name="Tran Van P."/>
        </authorList>
    </citation>
    <scope>NUCLEOTIDE SEQUENCE</scope>
</reference>
<protein>
    <submittedName>
        <fullName evidence="2">Uncharacterized protein</fullName>
    </submittedName>
</protein>
<evidence type="ECO:0000256" key="1">
    <source>
        <dbReference type="SAM" id="MobiDB-lite"/>
    </source>
</evidence>